<evidence type="ECO:0000313" key="7">
    <source>
        <dbReference type="Proteomes" id="UP000515861"/>
    </source>
</evidence>
<dbReference type="InterPro" id="IPR002509">
    <property type="entry name" value="NODB_dom"/>
</dbReference>
<dbReference type="Gene3D" id="3.20.20.370">
    <property type="entry name" value="Glycoside hydrolase/deacetylase"/>
    <property type="match status" value="1"/>
</dbReference>
<dbReference type="AlphaFoldDB" id="A0A7G9L431"/>
<dbReference type="KEGG" id="ssau:H8M03_03275"/>
<comment type="function">
    <text evidence="1">Is involved in generating a small heat-stable compound (Nod), an acylated oligomer of N-acetylglucosamine, that stimulates mitosis in various plant protoplasts.</text>
</comment>
<protein>
    <recommendedName>
        <fullName evidence="3">Chitooligosaccharide deacetylase</fullName>
    </recommendedName>
    <alternativeName>
        <fullName evidence="4">Nodulation protein B</fullName>
    </alternativeName>
</protein>
<evidence type="ECO:0000256" key="3">
    <source>
        <dbReference type="ARBA" id="ARBA00020071"/>
    </source>
</evidence>
<evidence type="ECO:0000259" key="5">
    <source>
        <dbReference type="Pfam" id="PF01522"/>
    </source>
</evidence>
<evidence type="ECO:0000256" key="4">
    <source>
        <dbReference type="ARBA" id="ARBA00032976"/>
    </source>
</evidence>
<name>A0A7G9L431_9SPHN</name>
<sequence length="297" mass="32278">MGTGIFIVSLDCEGKWGMTREGDPGHAHLTDAGLAEAYRTLLSTFARYDIPATFAFVMALALDRDAFAAIAPTYPGLEFYIADMKAGRSEGWHLPRTFGEVRADGRHEIASHGFIHRPLDDGAYIDADLAAAQHAAAGLGLHPTTLVYPRNLVGHVDRLAQHGFIGYREQRQRPAGVAGRLAGIAAEFDIRPKAQPIKAKTNGVVPIPCGHFVNWRFGARRRVPISVTSARLRNLVKDAARTGRVAHLWLHPHNIATAPDTAVALEAALAQARSDADRGRLRILTQEQYCREVAASG</sequence>
<organism evidence="6 7">
    <name type="scientific">Sphingomonas sabuli</name>
    <dbReference type="NCBI Taxonomy" id="2764186"/>
    <lineage>
        <taxon>Bacteria</taxon>
        <taxon>Pseudomonadati</taxon>
        <taxon>Pseudomonadota</taxon>
        <taxon>Alphaproteobacteria</taxon>
        <taxon>Sphingomonadales</taxon>
        <taxon>Sphingomonadaceae</taxon>
        <taxon>Sphingomonas</taxon>
    </lineage>
</organism>
<dbReference type="Pfam" id="PF01522">
    <property type="entry name" value="Polysacc_deac_1"/>
    <property type="match status" value="1"/>
</dbReference>
<feature type="domain" description="NodB homology" evidence="5">
    <location>
        <begin position="31"/>
        <end position="149"/>
    </location>
</feature>
<dbReference type="GO" id="GO:0016810">
    <property type="term" value="F:hydrolase activity, acting on carbon-nitrogen (but not peptide) bonds"/>
    <property type="evidence" value="ECO:0007669"/>
    <property type="project" value="InterPro"/>
</dbReference>
<evidence type="ECO:0000256" key="2">
    <source>
        <dbReference type="ARBA" id="ARBA00010973"/>
    </source>
</evidence>
<accession>A0A7G9L431</accession>
<reference evidence="6 7" key="1">
    <citation type="submission" date="2020-08" db="EMBL/GenBank/DDBJ databases">
        <title>Sphingomonas sp. sand1-3 16S ribosomal RNA gene Genome sequencing and assembly.</title>
        <authorList>
            <person name="Kang M."/>
        </authorList>
    </citation>
    <scope>NUCLEOTIDE SEQUENCE [LARGE SCALE GENOMIC DNA]</scope>
    <source>
        <strain evidence="7">sand1-3</strain>
    </source>
</reference>
<dbReference type="InterPro" id="IPR011330">
    <property type="entry name" value="Glyco_hydro/deAcase_b/a-brl"/>
</dbReference>
<dbReference type="GO" id="GO:0005975">
    <property type="term" value="P:carbohydrate metabolic process"/>
    <property type="evidence" value="ECO:0007669"/>
    <property type="project" value="InterPro"/>
</dbReference>
<evidence type="ECO:0000313" key="6">
    <source>
        <dbReference type="EMBL" id="QNM83380.1"/>
    </source>
</evidence>
<comment type="similarity">
    <text evidence="2">Belongs to the polysaccharide deacetylase family.</text>
</comment>
<gene>
    <name evidence="6" type="ORF">H8M03_03275</name>
</gene>
<dbReference type="EMBL" id="CP060697">
    <property type="protein sequence ID" value="QNM83380.1"/>
    <property type="molecule type" value="Genomic_DNA"/>
</dbReference>
<proteinExistence type="inferred from homology"/>
<keyword evidence="7" id="KW-1185">Reference proteome</keyword>
<dbReference type="Proteomes" id="UP000515861">
    <property type="component" value="Chromosome"/>
</dbReference>
<dbReference type="RefSeq" id="WP_187480335.1">
    <property type="nucleotide sequence ID" value="NZ_CP060697.1"/>
</dbReference>
<dbReference type="SUPFAM" id="SSF88713">
    <property type="entry name" value="Glycoside hydrolase/deacetylase"/>
    <property type="match status" value="1"/>
</dbReference>
<evidence type="ECO:0000256" key="1">
    <source>
        <dbReference type="ARBA" id="ARBA00003236"/>
    </source>
</evidence>